<sequence>MLRQHRFCPYWRSISDSSGPFTCPFTGLHQSLCLFRLSSARESNLFEVITGRTLRISLRHRSSILLV</sequence>
<evidence type="ECO:0000313" key="1">
    <source>
        <dbReference type="EMBL" id="VDC63512.1"/>
    </source>
</evidence>
<protein>
    <submittedName>
        <fullName evidence="1">Uncharacterized protein</fullName>
    </submittedName>
</protein>
<name>A0A3P5Y7E3_BRACM</name>
<dbReference type="AlphaFoldDB" id="A0A3P5Y7E3"/>
<organism evidence="1">
    <name type="scientific">Brassica campestris</name>
    <name type="common">Field mustard</name>
    <dbReference type="NCBI Taxonomy" id="3711"/>
    <lineage>
        <taxon>Eukaryota</taxon>
        <taxon>Viridiplantae</taxon>
        <taxon>Streptophyta</taxon>
        <taxon>Embryophyta</taxon>
        <taxon>Tracheophyta</taxon>
        <taxon>Spermatophyta</taxon>
        <taxon>Magnoliopsida</taxon>
        <taxon>eudicotyledons</taxon>
        <taxon>Gunneridae</taxon>
        <taxon>Pentapetalae</taxon>
        <taxon>rosids</taxon>
        <taxon>malvids</taxon>
        <taxon>Brassicales</taxon>
        <taxon>Brassicaceae</taxon>
        <taxon>Brassiceae</taxon>
        <taxon>Brassica</taxon>
    </lineage>
</organism>
<gene>
    <name evidence="1" type="ORF">BRAA09T41123Z</name>
</gene>
<accession>A0A3P5Y7E3</accession>
<dbReference type="EMBL" id="LR031568">
    <property type="protein sequence ID" value="VDC63512.1"/>
    <property type="molecule type" value="Genomic_DNA"/>
</dbReference>
<reference evidence="1" key="1">
    <citation type="submission" date="2018-11" db="EMBL/GenBank/DDBJ databases">
        <authorList>
            <consortium name="Genoscope - CEA"/>
            <person name="William W."/>
        </authorList>
    </citation>
    <scope>NUCLEOTIDE SEQUENCE</scope>
</reference>
<proteinExistence type="predicted"/>